<dbReference type="SUPFAM" id="SSF51735">
    <property type="entry name" value="NAD(P)-binding Rossmann-fold domains"/>
    <property type="match status" value="1"/>
</dbReference>
<gene>
    <name evidence="2" type="ORF">GRF63_10230</name>
</gene>
<dbReference type="Gene3D" id="3.40.50.720">
    <property type="entry name" value="NAD(P)-binding Rossmann-like Domain"/>
    <property type="match status" value="1"/>
</dbReference>
<dbReference type="EMBL" id="WUBR01000002">
    <property type="protein sequence ID" value="MWV28282.1"/>
    <property type="molecule type" value="Genomic_DNA"/>
</dbReference>
<dbReference type="GO" id="GO:0016646">
    <property type="term" value="F:oxidoreductase activity, acting on the CH-NH group of donors, NAD or NADP as acceptor"/>
    <property type="evidence" value="ECO:0007669"/>
    <property type="project" value="TreeGrafter"/>
</dbReference>
<keyword evidence="3" id="KW-1185">Reference proteome</keyword>
<dbReference type="PANTHER" id="PTHR43355:SF2">
    <property type="entry name" value="FLAVIN REDUCTASE (NADPH)"/>
    <property type="match status" value="1"/>
</dbReference>
<reference evidence="2 3" key="2">
    <citation type="submission" date="2020-02" db="EMBL/GenBank/DDBJ databases">
        <title>Erythrobacter dongmakensis sp. nov., isolated from a tidal mudflat.</title>
        <authorList>
            <person name="Kim I.S."/>
        </authorList>
    </citation>
    <scope>NUCLEOTIDE SEQUENCE [LARGE SCALE GENOMIC DNA]</scope>
    <source>
        <strain evidence="2 3">GH3-10</strain>
    </source>
</reference>
<dbReference type="InterPro" id="IPR016040">
    <property type="entry name" value="NAD(P)-bd_dom"/>
</dbReference>
<proteinExistence type="predicted"/>
<dbReference type="PANTHER" id="PTHR43355">
    <property type="entry name" value="FLAVIN REDUCTASE (NADPH)"/>
    <property type="match status" value="1"/>
</dbReference>
<comment type="caution">
    <text evidence="2">The sequence shown here is derived from an EMBL/GenBank/DDBJ whole genome shotgun (WGS) entry which is preliminary data.</text>
</comment>
<organism evidence="2 3">
    <name type="scientific">Aurantiacibacter rhizosphaerae</name>
    <dbReference type="NCBI Taxonomy" id="2691582"/>
    <lineage>
        <taxon>Bacteria</taxon>
        <taxon>Pseudomonadati</taxon>
        <taxon>Pseudomonadota</taxon>
        <taxon>Alphaproteobacteria</taxon>
        <taxon>Sphingomonadales</taxon>
        <taxon>Erythrobacteraceae</taxon>
        <taxon>Aurantiacibacter</taxon>
    </lineage>
</organism>
<protein>
    <submittedName>
        <fullName evidence="2">NAD(P)H-binding protein</fullName>
    </submittedName>
</protein>
<sequence length="204" mass="21638">MHVAVLGASGKGGSEIVKELVARGHTVTGIARSPDAIPQLDGVTAKAGDASKPAELAAHLAGADAVISAIHFNVSCETLLTAVRQADADRLLIMGGAASLLGPDGVKLFDSPNFPEEIKPMVKPAIDFLEELRGETEIDWTFFSPAMMIFEGDRKGPGSFRLGGDELVTDADGNSKISYADYAIAMVDELEQHQHSRKRFTAAY</sequence>
<evidence type="ECO:0000313" key="2">
    <source>
        <dbReference type="EMBL" id="MWV28282.1"/>
    </source>
</evidence>
<dbReference type="AlphaFoldDB" id="A0A844XF42"/>
<evidence type="ECO:0000259" key="1">
    <source>
        <dbReference type="Pfam" id="PF13460"/>
    </source>
</evidence>
<dbReference type="InterPro" id="IPR036291">
    <property type="entry name" value="NAD(P)-bd_dom_sf"/>
</dbReference>
<dbReference type="InterPro" id="IPR051606">
    <property type="entry name" value="Polyketide_Oxido-like"/>
</dbReference>
<evidence type="ECO:0000313" key="3">
    <source>
        <dbReference type="Proteomes" id="UP000461409"/>
    </source>
</evidence>
<accession>A0A844XF42</accession>
<dbReference type="Proteomes" id="UP000461409">
    <property type="component" value="Unassembled WGS sequence"/>
</dbReference>
<dbReference type="Pfam" id="PF13460">
    <property type="entry name" value="NAD_binding_10"/>
    <property type="match status" value="1"/>
</dbReference>
<dbReference type="RefSeq" id="WP_160485894.1">
    <property type="nucleotide sequence ID" value="NZ_WUBR01000002.1"/>
</dbReference>
<name>A0A844XF42_9SPHN</name>
<feature type="domain" description="NAD(P)-binding" evidence="1">
    <location>
        <begin position="7"/>
        <end position="191"/>
    </location>
</feature>
<reference evidence="2 3" key="1">
    <citation type="submission" date="2019-12" db="EMBL/GenBank/DDBJ databases">
        <authorList>
            <person name="Lee S.D."/>
        </authorList>
    </citation>
    <scope>NUCLEOTIDE SEQUENCE [LARGE SCALE GENOMIC DNA]</scope>
    <source>
        <strain evidence="2 3">GH3-10</strain>
    </source>
</reference>